<dbReference type="OrthoDB" id="5988006at2759"/>
<dbReference type="PROSITE" id="PS50262">
    <property type="entry name" value="G_PROTEIN_RECEP_F1_2"/>
    <property type="match status" value="1"/>
</dbReference>
<proteinExistence type="evidence at transcript level"/>
<dbReference type="GO" id="GO:0016020">
    <property type="term" value="C:membrane"/>
    <property type="evidence" value="ECO:0007669"/>
    <property type="project" value="UniProtKB-SubCell"/>
</dbReference>
<organism evidence="10">
    <name type="scientific">Exaiptasia diaphana</name>
    <name type="common">Tropical sea anemone</name>
    <name type="synonym">Aiptasia pulchella</name>
    <dbReference type="NCBI Taxonomy" id="2652724"/>
    <lineage>
        <taxon>Eukaryota</taxon>
        <taxon>Metazoa</taxon>
        <taxon>Cnidaria</taxon>
        <taxon>Anthozoa</taxon>
        <taxon>Hexacorallia</taxon>
        <taxon>Actiniaria</taxon>
        <taxon>Aiptasiidae</taxon>
        <taxon>Exaiptasia</taxon>
    </lineage>
</organism>
<keyword evidence="2 8" id="KW-0812">Transmembrane</keyword>
<evidence type="ECO:0000256" key="3">
    <source>
        <dbReference type="ARBA" id="ARBA00022989"/>
    </source>
</evidence>
<comment type="subcellular location">
    <subcellularLocation>
        <location evidence="1">Membrane</location>
        <topology evidence="1">Multi-pass membrane protein</topology>
    </subcellularLocation>
</comment>
<evidence type="ECO:0000256" key="1">
    <source>
        <dbReference type="ARBA" id="ARBA00004141"/>
    </source>
</evidence>
<evidence type="ECO:0000256" key="5">
    <source>
        <dbReference type="ARBA" id="ARBA00023136"/>
    </source>
</evidence>
<keyword evidence="4" id="KW-0297">G-protein coupled receptor</keyword>
<feature type="transmembrane region" description="Helical" evidence="8">
    <location>
        <begin position="54"/>
        <end position="76"/>
    </location>
</feature>
<evidence type="ECO:0000259" key="9">
    <source>
        <dbReference type="PROSITE" id="PS50262"/>
    </source>
</evidence>
<evidence type="ECO:0000313" key="10">
    <source>
        <dbReference type="EMBL" id="AXN75739.1"/>
    </source>
</evidence>
<evidence type="ECO:0000256" key="8">
    <source>
        <dbReference type="SAM" id="Phobius"/>
    </source>
</evidence>
<feature type="transmembrane region" description="Helical" evidence="8">
    <location>
        <begin position="236"/>
        <end position="260"/>
    </location>
</feature>
<evidence type="ECO:0000256" key="7">
    <source>
        <dbReference type="ARBA" id="ARBA00023224"/>
    </source>
</evidence>
<keyword evidence="6" id="KW-0675">Receptor</keyword>
<dbReference type="Gene3D" id="1.20.1070.10">
    <property type="entry name" value="Rhodopsin 7-helix transmembrane proteins"/>
    <property type="match status" value="1"/>
</dbReference>
<dbReference type="InterPro" id="IPR000276">
    <property type="entry name" value="GPCR_Rhodpsn"/>
</dbReference>
<dbReference type="SUPFAM" id="SSF81321">
    <property type="entry name" value="Family A G protein-coupled receptor-like"/>
    <property type="match status" value="1"/>
</dbReference>
<evidence type="ECO:0000256" key="4">
    <source>
        <dbReference type="ARBA" id="ARBA00023040"/>
    </source>
</evidence>
<feature type="transmembrane region" description="Helical" evidence="8">
    <location>
        <begin position="138"/>
        <end position="157"/>
    </location>
</feature>
<feature type="transmembrane region" description="Helical" evidence="8">
    <location>
        <begin position="183"/>
        <end position="206"/>
    </location>
</feature>
<dbReference type="InterPro" id="IPR050125">
    <property type="entry name" value="GPCR_opsins"/>
</dbReference>
<dbReference type="InterPro" id="IPR017452">
    <property type="entry name" value="GPCR_Rhodpsn_7TM"/>
</dbReference>
<dbReference type="PRINTS" id="PR00237">
    <property type="entry name" value="GPCRRHODOPSN"/>
</dbReference>
<keyword evidence="5 8" id="KW-0472">Membrane</keyword>
<reference evidence="10" key="1">
    <citation type="journal article" date="2018" name="Curr. Biol.">
        <title>Prolific Origination of Eyes in Cnidaria with Co-option of Non-visual Opsins.</title>
        <authorList>
            <person name="Picciani N."/>
            <person name="Kerlin J.R."/>
            <person name="Sierra N."/>
            <person name="Swafford A.J."/>
            <person name="Ramirez M.D."/>
            <person name="Roberts N.G."/>
            <person name="Cannon J.T."/>
            <person name="Daly M."/>
            <person name="Oakley T.H."/>
        </authorList>
    </citation>
    <scope>NUCLEOTIDE SEQUENCE</scope>
    <source>
        <strain evidence="10">1561</strain>
    </source>
</reference>
<protein>
    <submittedName>
        <fullName evidence="10">Opsin</fullName>
    </submittedName>
</protein>
<feature type="transmembrane region" description="Helical" evidence="8">
    <location>
        <begin position="96"/>
        <end position="117"/>
    </location>
</feature>
<feature type="domain" description="G-protein coupled receptors family 1 profile" evidence="9">
    <location>
        <begin position="37"/>
        <end position="289"/>
    </location>
</feature>
<feature type="transmembrane region" description="Helical" evidence="8">
    <location>
        <begin position="26"/>
        <end position="47"/>
    </location>
</feature>
<keyword evidence="7" id="KW-0807">Transducer</keyword>
<dbReference type="CDD" id="cd14969">
    <property type="entry name" value="7tmA_Opsins_type2_animals"/>
    <property type="match status" value="1"/>
</dbReference>
<evidence type="ECO:0000256" key="6">
    <source>
        <dbReference type="ARBA" id="ARBA00023170"/>
    </source>
</evidence>
<reference evidence="10" key="2">
    <citation type="submission" date="2018-07" db="EMBL/GenBank/DDBJ databases">
        <authorList>
            <person name="Quirk P.G."/>
            <person name="Krulwich T.A."/>
        </authorList>
    </citation>
    <scope>NUCLEOTIDE SEQUENCE</scope>
    <source>
        <strain evidence="10">1561</strain>
    </source>
</reference>
<keyword evidence="3 8" id="KW-1133">Transmembrane helix</keyword>
<dbReference type="PANTHER" id="PTHR24240">
    <property type="entry name" value="OPSIN"/>
    <property type="match status" value="1"/>
</dbReference>
<dbReference type="EMBL" id="MH586789">
    <property type="protein sequence ID" value="AXN75739.1"/>
    <property type="molecule type" value="mRNA"/>
</dbReference>
<name>A0A346FTZ6_EXADI</name>
<accession>A0A346FTZ6</accession>
<dbReference type="GO" id="GO:0004930">
    <property type="term" value="F:G protein-coupled receptor activity"/>
    <property type="evidence" value="ECO:0007669"/>
    <property type="project" value="UniProtKB-KW"/>
</dbReference>
<sequence>MNKTLAFNGSRKDFWTDEDYHLYRPIMFIILGIGFIGNVLTIIVFLLKQNRCKVITPFFINLAIANLFITVFGYPVAINVNLTRERLLEGTVACTWYGFVNGSVGIASIVMLTEISVVMWYNMTSLFVLDNIPLKYKVALLTCPWLYGILVMTPPLFGWNRFIPGSSGISCCPDWRSNDQRTLIYNILLVILGFLLPLVVICISYIKIYRFFSREISNNNFSQDKRRQSQIRVTRVIVASIVAFVVSWSPYCVISLAAMFSHRHVLKPGEAEIPDLLAKSSVIYNPIIYTLLSRQFRENLTSILFKRCRRKNYVTKG</sequence>
<dbReference type="AlphaFoldDB" id="A0A346FTZ6"/>
<dbReference type="Pfam" id="PF00001">
    <property type="entry name" value="7tm_1"/>
    <property type="match status" value="1"/>
</dbReference>
<evidence type="ECO:0000256" key="2">
    <source>
        <dbReference type="ARBA" id="ARBA00022692"/>
    </source>
</evidence>